<name>A0A8S5MHA9_9CAUD</name>
<dbReference type="Gene3D" id="1.10.260.40">
    <property type="entry name" value="lambda repressor-like DNA-binding domains"/>
    <property type="match status" value="1"/>
</dbReference>
<evidence type="ECO:0000256" key="1">
    <source>
        <dbReference type="ARBA" id="ARBA00023125"/>
    </source>
</evidence>
<feature type="domain" description="HTH cro/C1-type" evidence="2">
    <location>
        <begin position="7"/>
        <end position="62"/>
    </location>
</feature>
<protein>
    <submittedName>
        <fullName evidence="3">Helix-turn-helix domain protein</fullName>
    </submittedName>
</protein>
<sequence>MNTGYKIKEYREKKNLSQTELAKISGVSRSIIVGLETGTYTTTTTDTLLKIAKALDVKVQDIFLN</sequence>
<dbReference type="GO" id="GO:0003700">
    <property type="term" value="F:DNA-binding transcription factor activity"/>
    <property type="evidence" value="ECO:0007669"/>
    <property type="project" value="TreeGrafter"/>
</dbReference>
<dbReference type="InterPro" id="IPR010982">
    <property type="entry name" value="Lambda_DNA-bd_dom_sf"/>
</dbReference>
<dbReference type="InterPro" id="IPR001387">
    <property type="entry name" value="Cro/C1-type_HTH"/>
</dbReference>
<evidence type="ECO:0000313" key="3">
    <source>
        <dbReference type="EMBL" id="DAD81299.1"/>
    </source>
</evidence>
<dbReference type="PANTHER" id="PTHR46797">
    <property type="entry name" value="HTH-TYPE TRANSCRIPTIONAL REGULATOR"/>
    <property type="match status" value="1"/>
</dbReference>
<reference evidence="3" key="1">
    <citation type="journal article" date="2021" name="Proc. Natl. Acad. Sci. U.S.A.">
        <title>A Catalog of Tens of Thousands of Viruses from Human Metagenomes Reveals Hidden Associations with Chronic Diseases.</title>
        <authorList>
            <person name="Tisza M.J."/>
            <person name="Buck C.B."/>
        </authorList>
    </citation>
    <scope>NUCLEOTIDE SEQUENCE</scope>
    <source>
        <strain evidence="3">CtHl62</strain>
    </source>
</reference>
<evidence type="ECO:0000259" key="2">
    <source>
        <dbReference type="PROSITE" id="PS50943"/>
    </source>
</evidence>
<dbReference type="Pfam" id="PF01381">
    <property type="entry name" value="HTH_3"/>
    <property type="match status" value="1"/>
</dbReference>
<dbReference type="EMBL" id="BK014899">
    <property type="protein sequence ID" value="DAD81299.1"/>
    <property type="molecule type" value="Genomic_DNA"/>
</dbReference>
<dbReference type="InterPro" id="IPR050807">
    <property type="entry name" value="TransReg_Diox_bact_type"/>
</dbReference>
<accession>A0A8S5MHA9</accession>
<dbReference type="GO" id="GO:0003677">
    <property type="term" value="F:DNA binding"/>
    <property type="evidence" value="ECO:0007669"/>
    <property type="project" value="UniProtKB-KW"/>
</dbReference>
<dbReference type="SMART" id="SM00530">
    <property type="entry name" value="HTH_XRE"/>
    <property type="match status" value="1"/>
</dbReference>
<dbReference type="PANTHER" id="PTHR46797:SF1">
    <property type="entry name" value="METHYLPHOSPHONATE SYNTHASE"/>
    <property type="match status" value="1"/>
</dbReference>
<proteinExistence type="predicted"/>
<dbReference type="CDD" id="cd00093">
    <property type="entry name" value="HTH_XRE"/>
    <property type="match status" value="1"/>
</dbReference>
<organism evidence="3">
    <name type="scientific">Siphoviridae sp. ctHl62</name>
    <dbReference type="NCBI Taxonomy" id="2826235"/>
    <lineage>
        <taxon>Viruses</taxon>
        <taxon>Duplodnaviria</taxon>
        <taxon>Heunggongvirae</taxon>
        <taxon>Uroviricota</taxon>
        <taxon>Caudoviricetes</taxon>
    </lineage>
</organism>
<keyword evidence="1" id="KW-0238">DNA-binding</keyword>
<dbReference type="PROSITE" id="PS50943">
    <property type="entry name" value="HTH_CROC1"/>
    <property type="match status" value="1"/>
</dbReference>
<dbReference type="SUPFAM" id="SSF47413">
    <property type="entry name" value="lambda repressor-like DNA-binding domains"/>
    <property type="match status" value="1"/>
</dbReference>